<protein>
    <recommendedName>
        <fullName evidence="4">Secreted protein</fullName>
    </recommendedName>
</protein>
<organism evidence="2 3">
    <name type="scientific">Staurois parvus</name>
    <dbReference type="NCBI Taxonomy" id="386267"/>
    <lineage>
        <taxon>Eukaryota</taxon>
        <taxon>Metazoa</taxon>
        <taxon>Chordata</taxon>
        <taxon>Craniata</taxon>
        <taxon>Vertebrata</taxon>
        <taxon>Euteleostomi</taxon>
        <taxon>Amphibia</taxon>
        <taxon>Batrachia</taxon>
        <taxon>Anura</taxon>
        <taxon>Neobatrachia</taxon>
        <taxon>Ranoidea</taxon>
        <taxon>Ranidae</taxon>
        <taxon>Staurois</taxon>
    </lineage>
</organism>
<evidence type="ECO:0000313" key="3">
    <source>
        <dbReference type="Proteomes" id="UP001162483"/>
    </source>
</evidence>
<accession>A0ABN9E9W6</accession>
<evidence type="ECO:0000313" key="2">
    <source>
        <dbReference type="EMBL" id="CAI9581014.1"/>
    </source>
</evidence>
<evidence type="ECO:0008006" key="4">
    <source>
        <dbReference type="Google" id="ProtNLM"/>
    </source>
</evidence>
<proteinExistence type="predicted"/>
<reference evidence="2" key="1">
    <citation type="submission" date="2023-05" db="EMBL/GenBank/DDBJ databases">
        <authorList>
            <person name="Stuckert A."/>
        </authorList>
    </citation>
    <scope>NUCLEOTIDE SEQUENCE</scope>
</reference>
<comment type="caution">
    <text evidence="2">The sequence shown here is derived from an EMBL/GenBank/DDBJ whole genome shotgun (WGS) entry which is preliminary data.</text>
</comment>
<feature type="signal peptide" evidence="1">
    <location>
        <begin position="1"/>
        <end position="22"/>
    </location>
</feature>
<keyword evidence="1" id="KW-0732">Signal</keyword>
<name>A0ABN9E9W6_9NEOB</name>
<keyword evidence="3" id="KW-1185">Reference proteome</keyword>
<sequence>MLAVYVCFTVSTLICMVLLLRAIQSSVQELTGEISVLFIHRSLPCWRYLAINRCWREITGLNLLIESGGCECPYPELQKSRLYVILRTRASL</sequence>
<gene>
    <name evidence="2" type="ORF">SPARVUS_LOCUS9382044</name>
</gene>
<feature type="chain" id="PRO_5047279010" description="Secreted protein" evidence="1">
    <location>
        <begin position="23"/>
        <end position="92"/>
    </location>
</feature>
<evidence type="ECO:0000256" key="1">
    <source>
        <dbReference type="SAM" id="SignalP"/>
    </source>
</evidence>
<dbReference type="EMBL" id="CATNWA010015230">
    <property type="protein sequence ID" value="CAI9581014.1"/>
    <property type="molecule type" value="Genomic_DNA"/>
</dbReference>
<dbReference type="Proteomes" id="UP001162483">
    <property type="component" value="Unassembled WGS sequence"/>
</dbReference>